<dbReference type="Proteomes" id="UP000821853">
    <property type="component" value="Unassembled WGS sequence"/>
</dbReference>
<comment type="caution">
    <text evidence="1">The sequence shown here is derived from an EMBL/GenBank/DDBJ whole genome shotgun (WGS) entry which is preliminary data.</text>
</comment>
<gene>
    <name evidence="1" type="ORF">HPB48_009921</name>
</gene>
<evidence type="ECO:0000313" key="2">
    <source>
        <dbReference type="Proteomes" id="UP000821853"/>
    </source>
</evidence>
<proteinExistence type="predicted"/>
<reference evidence="1 2" key="1">
    <citation type="journal article" date="2020" name="Cell">
        <title>Large-Scale Comparative Analyses of Tick Genomes Elucidate Their Genetic Diversity and Vector Capacities.</title>
        <authorList>
            <consortium name="Tick Genome and Microbiome Consortium (TIGMIC)"/>
            <person name="Jia N."/>
            <person name="Wang J."/>
            <person name="Shi W."/>
            <person name="Du L."/>
            <person name="Sun Y."/>
            <person name="Zhan W."/>
            <person name="Jiang J.F."/>
            <person name="Wang Q."/>
            <person name="Zhang B."/>
            <person name="Ji P."/>
            <person name="Bell-Sakyi L."/>
            <person name="Cui X.M."/>
            <person name="Yuan T.T."/>
            <person name="Jiang B.G."/>
            <person name="Yang W.F."/>
            <person name="Lam T.T."/>
            <person name="Chang Q.C."/>
            <person name="Ding S.J."/>
            <person name="Wang X.J."/>
            <person name="Zhu J.G."/>
            <person name="Ruan X.D."/>
            <person name="Zhao L."/>
            <person name="Wei J.T."/>
            <person name="Ye R.Z."/>
            <person name="Que T.C."/>
            <person name="Du C.H."/>
            <person name="Zhou Y.H."/>
            <person name="Cheng J.X."/>
            <person name="Dai P.F."/>
            <person name="Guo W.B."/>
            <person name="Han X.H."/>
            <person name="Huang E.J."/>
            <person name="Li L.F."/>
            <person name="Wei W."/>
            <person name="Gao Y.C."/>
            <person name="Liu J.Z."/>
            <person name="Shao H.Z."/>
            <person name="Wang X."/>
            <person name="Wang C.C."/>
            <person name="Yang T.C."/>
            <person name="Huo Q.B."/>
            <person name="Li W."/>
            <person name="Chen H.Y."/>
            <person name="Chen S.E."/>
            <person name="Zhou L.G."/>
            <person name="Ni X.B."/>
            <person name="Tian J.H."/>
            <person name="Sheng Y."/>
            <person name="Liu T."/>
            <person name="Pan Y.S."/>
            <person name="Xia L.Y."/>
            <person name="Li J."/>
            <person name="Zhao F."/>
            <person name="Cao W.C."/>
        </authorList>
    </citation>
    <scope>NUCLEOTIDE SEQUENCE [LARGE SCALE GENOMIC DNA]</scope>
    <source>
        <strain evidence="1">HaeL-2018</strain>
    </source>
</reference>
<keyword evidence="2" id="KW-1185">Reference proteome</keyword>
<accession>A0A9J6GVT5</accession>
<dbReference type="AlphaFoldDB" id="A0A9J6GVT5"/>
<organism evidence="1 2">
    <name type="scientific">Haemaphysalis longicornis</name>
    <name type="common">Bush tick</name>
    <dbReference type="NCBI Taxonomy" id="44386"/>
    <lineage>
        <taxon>Eukaryota</taxon>
        <taxon>Metazoa</taxon>
        <taxon>Ecdysozoa</taxon>
        <taxon>Arthropoda</taxon>
        <taxon>Chelicerata</taxon>
        <taxon>Arachnida</taxon>
        <taxon>Acari</taxon>
        <taxon>Parasitiformes</taxon>
        <taxon>Ixodida</taxon>
        <taxon>Ixodoidea</taxon>
        <taxon>Ixodidae</taxon>
        <taxon>Haemaphysalinae</taxon>
        <taxon>Haemaphysalis</taxon>
    </lineage>
</organism>
<sequence>MPHISRLHLDPNGFEKMRVGPSLRLFSEEVLKRLYFYGIQVEKACGPARKTEAFILRMSEFVNIMISRCAKTGLRLDSATAAYLTEFLIFLTNGRLEPTI</sequence>
<name>A0A9J6GVT5_HAELO</name>
<dbReference type="EMBL" id="JABSTR010000008">
    <property type="protein sequence ID" value="KAH9378332.1"/>
    <property type="molecule type" value="Genomic_DNA"/>
</dbReference>
<dbReference type="VEuPathDB" id="VectorBase:HLOH_052099"/>
<protein>
    <submittedName>
        <fullName evidence="1">Uncharacterized protein</fullName>
    </submittedName>
</protein>
<evidence type="ECO:0000313" key="1">
    <source>
        <dbReference type="EMBL" id="KAH9378332.1"/>
    </source>
</evidence>